<proteinExistence type="predicted"/>
<reference evidence="1" key="2">
    <citation type="submission" date="2023-06" db="EMBL/GenBank/DDBJ databases">
        <authorList>
            <consortium name="Lawrence Berkeley National Laboratory"/>
            <person name="Haridas S."/>
            <person name="Hensen N."/>
            <person name="Bonometti L."/>
            <person name="Westerberg I."/>
            <person name="Brannstrom I.O."/>
            <person name="Guillou S."/>
            <person name="Cros-Aarteil S."/>
            <person name="Calhoun S."/>
            <person name="Kuo A."/>
            <person name="Mondo S."/>
            <person name="Pangilinan J."/>
            <person name="Riley R."/>
            <person name="Labutti K."/>
            <person name="Andreopoulos B."/>
            <person name="Lipzen A."/>
            <person name="Chen C."/>
            <person name="Yanf M."/>
            <person name="Daum C."/>
            <person name="Ng V."/>
            <person name="Clum A."/>
            <person name="Steindorff A."/>
            <person name="Ohm R."/>
            <person name="Martin F."/>
            <person name="Silar P."/>
            <person name="Natvig D."/>
            <person name="Lalanne C."/>
            <person name="Gautier V."/>
            <person name="Ament-Velasquez S.L."/>
            <person name="Kruys A."/>
            <person name="Hutchinson M.I."/>
            <person name="Powell A.J."/>
            <person name="Barry K."/>
            <person name="Miller A.N."/>
            <person name="Grigoriev I.V."/>
            <person name="Debuchy R."/>
            <person name="Gladieux P."/>
            <person name="Thoren M.H."/>
            <person name="Johannesson H."/>
        </authorList>
    </citation>
    <scope>NUCLEOTIDE SEQUENCE</scope>
    <source>
        <strain evidence="1">CBS 958.72</strain>
    </source>
</reference>
<keyword evidence="2" id="KW-1185">Reference proteome</keyword>
<evidence type="ECO:0000313" key="2">
    <source>
        <dbReference type="Proteomes" id="UP001287356"/>
    </source>
</evidence>
<organism evidence="1 2">
    <name type="scientific">Lasiosphaeria ovina</name>
    <dbReference type="NCBI Taxonomy" id="92902"/>
    <lineage>
        <taxon>Eukaryota</taxon>
        <taxon>Fungi</taxon>
        <taxon>Dikarya</taxon>
        <taxon>Ascomycota</taxon>
        <taxon>Pezizomycotina</taxon>
        <taxon>Sordariomycetes</taxon>
        <taxon>Sordariomycetidae</taxon>
        <taxon>Sordariales</taxon>
        <taxon>Lasiosphaeriaceae</taxon>
        <taxon>Lasiosphaeria</taxon>
    </lineage>
</organism>
<dbReference type="EMBL" id="JAULSN010000006">
    <property type="protein sequence ID" value="KAK3369221.1"/>
    <property type="molecule type" value="Genomic_DNA"/>
</dbReference>
<comment type="caution">
    <text evidence="1">The sequence shown here is derived from an EMBL/GenBank/DDBJ whole genome shotgun (WGS) entry which is preliminary data.</text>
</comment>
<reference evidence="1" key="1">
    <citation type="journal article" date="2023" name="Mol. Phylogenet. Evol.">
        <title>Genome-scale phylogeny and comparative genomics of the fungal order Sordariales.</title>
        <authorList>
            <person name="Hensen N."/>
            <person name="Bonometti L."/>
            <person name="Westerberg I."/>
            <person name="Brannstrom I.O."/>
            <person name="Guillou S."/>
            <person name="Cros-Aarteil S."/>
            <person name="Calhoun S."/>
            <person name="Haridas S."/>
            <person name="Kuo A."/>
            <person name="Mondo S."/>
            <person name="Pangilinan J."/>
            <person name="Riley R."/>
            <person name="LaButti K."/>
            <person name="Andreopoulos B."/>
            <person name="Lipzen A."/>
            <person name="Chen C."/>
            <person name="Yan M."/>
            <person name="Daum C."/>
            <person name="Ng V."/>
            <person name="Clum A."/>
            <person name="Steindorff A."/>
            <person name="Ohm R.A."/>
            <person name="Martin F."/>
            <person name="Silar P."/>
            <person name="Natvig D.O."/>
            <person name="Lalanne C."/>
            <person name="Gautier V."/>
            <person name="Ament-Velasquez S.L."/>
            <person name="Kruys A."/>
            <person name="Hutchinson M.I."/>
            <person name="Powell A.J."/>
            <person name="Barry K."/>
            <person name="Miller A.N."/>
            <person name="Grigoriev I.V."/>
            <person name="Debuchy R."/>
            <person name="Gladieux P."/>
            <person name="Hiltunen Thoren M."/>
            <person name="Johannesson H."/>
        </authorList>
    </citation>
    <scope>NUCLEOTIDE SEQUENCE</scope>
    <source>
        <strain evidence="1">CBS 958.72</strain>
    </source>
</reference>
<protein>
    <submittedName>
        <fullName evidence="1">Uncharacterized protein</fullName>
    </submittedName>
</protein>
<gene>
    <name evidence="1" type="ORF">B0T24DRAFT_681251</name>
</gene>
<accession>A0AAE0N370</accession>
<evidence type="ECO:0000313" key="1">
    <source>
        <dbReference type="EMBL" id="KAK3369221.1"/>
    </source>
</evidence>
<sequence>MEPIGATASVLAIDDVINKLCRLIAKARSAPADWSRYYNELQTVGHISSVLNDIVETHPHIRDMVIENDEQRQGFLYDVVQGLLQDVEHAKSSLQLALCLAHLSTTSAMHQHLIAALQSIKDEMLARLPLVAGKAAVKSKASVGDVLGALATRRGSGSNLSRFSIASTSPSSLHIEGGDDIGEGLDGDSDLNANGDDQVQLPERLSKLLLVIQERFLRPQRKDWLPTCFAICLLLMGTESLQVDVYQ</sequence>
<name>A0AAE0N370_9PEZI</name>
<dbReference type="AlphaFoldDB" id="A0AAE0N370"/>
<dbReference type="Proteomes" id="UP001287356">
    <property type="component" value="Unassembled WGS sequence"/>
</dbReference>